<proteinExistence type="predicted"/>
<name>A0A7J7Y5P4_RHIFE</name>
<reference evidence="2 3" key="1">
    <citation type="journal article" date="2020" name="Nature">
        <title>Six reference-quality genomes reveal evolution of bat adaptations.</title>
        <authorList>
            <person name="Jebb D."/>
            <person name="Huang Z."/>
            <person name="Pippel M."/>
            <person name="Hughes G.M."/>
            <person name="Lavrichenko K."/>
            <person name="Devanna P."/>
            <person name="Winkler S."/>
            <person name="Jermiin L.S."/>
            <person name="Skirmuntt E.C."/>
            <person name="Katzourakis A."/>
            <person name="Burkitt-Gray L."/>
            <person name="Ray D.A."/>
            <person name="Sullivan K.A.M."/>
            <person name="Roscito J.G."/>
            <person name="Kirilenko B.M."/>
            <person name="Davalos L.M."/>
            <person name="Corthals A.P."/>
            <person name="Power M.L."/>
            <person name="Jones G."/>
            <person name="Ransome R.D."/>
            <person name="Dechmann D.K.N."/>
            <person name="Locatelli A.G."/>
            <person name="Puechmaille S.J."/>
            <person name="Fedrigo O."/>
            <person name="Jarvis E.D."/>
            <person name="Hiller M."/>
            <person name="Vernes S.C."/>
            <person name="Myers E.W."/>
            <person name="Teeling E.C."/>
        </authorList>
    </citation>
    <scope>NUCLEOTIDE SEQUENCE [LARGE SCALE GENOMIC DNA]</scope>
    <source>
        <strain evidence="2">MRhiFer1</strain>
        <tissue evidence="2">Lung</tissue>
    </source>
</reference>
<evidence type="ECO:0000313" key="3">
    <source>
        <dbReference type="Proteomes" id="UP000585614"/>
    </source>
</evidence>
<organism evidence="2 3">
    <name type="scientific">Rhinolophus ferrumequinum</name>
    <name type="common">Greater horseshoe bat</name>
    <dbReference type="NCBI Taxonomy" id="59479"/>
    <lineage>
        <taxon>Eukaryota</taxon>
        <taxon>Metazoa</taxon>
        <taxon>Chordata</taxon>
        <taxon>Craniata</taxon>
        <taxon>Vertebrata</taxon>
        <taxon>Euteleostomi</taxon>
        <taxon>Mammalia</taxon>
        <taxon>Eutheria</taxon>
        <taxon>Laurasiatheria</taxon>
        <taxon>Chiroptera</taxon>
        <taxon>Yinpterochiroptera</taxon>
        <taxon>Rhinolophoidea</taxon>
        <taxon>Rhinolophidae</taxon>
        <taxon>Rhinolophinae</taxon>
        <taxon>Rhinolophus</taxon>
    </lineage>
</organism>
<comment type="caution">
    <text evidence="2">The sequence shown here is derived from an EMBL/GenBank/DDBJ whole genome shotgun (WGS) entry which is preliminary data.</text>
</comment>
<protein>
    <submittedName>
        <fullName evidence="2">Uncharacterized protein</fullName>
    </submittedName>
</protein>
<dbReference type="EMBL" id="JACAGC010000007">
    <property type="protein sequence ID" value="KAF6357134.1"/>
    <property type="molecule type" value="Genomic_DNA"/>
</dbReference>
<evidence type="ECO:0000256" key="1">
    <source>
        <dbReference type="SAM" id="MobiDB-lite"/>
    </source>
</evidence>
<dbReference type="Proteomes" id="UP000585614">
    <property type="component" value="Unassembled WGS sequence"/>
</dbReference>
<accession>A0A7J7Y5P4</accession>
<feature type="region of interest" description="Disordered" evidence="1">
    <location>
        <begin position="122"/>
        <end position="197"/>
    </location>
</feature>
<feature type="compositionally biased region" description="Basic and acidic residues" evidence="1">
    <location>
        <begin position="185"/>
        <end position="197"/>
    </location>
</feature>
<sequence>MHYPPLFPKVLSGRDSIKGTLCTRWNHSLATSRLGYTSEAAQEAEAMEAHPATLEDLSWMRPCPEPTMPPGLNREQAWAWAMDNFPALSRHSCETGHFSGERSYGACGLLRHACTWHGDVPRAERGQKRRRDPYVQDPTAETEMERRSPQEEADMTDGPDQWRMHQPGDASGGGQTPPGEVAARSPDHPKKLLKTEA</sequence>
<gene>
    <name evidence="2" type="ORF">mRhiFer1_010055</name>
</gene>
<dbReference type="AlphaFoldDB" id="A0A7J7Y5P4"/>
<evidence type="ECO:0000313" key="2">
    <source>
        <dbReference type="EMBL" id="KAF6357134.1"/>
    </source>
</evidence>